<dbReference type="OrthoDB" id="29596at2759"/>
<keyword evidence="2" id="KW-0547">Nucleotide-binding</keyword>
<evidence type="ECO:0000256" key="4">
    <source>
        <dbReference type="ARBA" id="ARBA00023125"/>
    </source>
</evidence>
<evidence type="ECO:0000313" key="7">
    <source>
        <dbReference type="Proteomes" id="UP000284842"/>
    </source>
</evidence>
<evidence type="ECO:0000259" key="5">
    <source>
        <dbReference type="SMART" id="SM00534"/>
    </source>
</evidence>
<keyword evidence="4" id="KW-0238">DNA-binding</keyword>
<dbReference type="Gene3D" id="1.10.1420.10">
    <property type="match status" value="1"/>
</dbReference>
<evidence type="ECO:0000256" key="3">
    <source>
        <dbReference type="ARBA" id="ARBA00022840"/>
    </source>
</evidence>
<dbReference type="GO" id="GO:0006298">
    <property type="term" value="P:mismatch repair"/>
    <property type="evidence" value="ECO:0007669"/>
    <property type="project" value="InterPro"/>
</dbReference>
<dbReference type="GO" id="GO:0005524">
    <property type="term" value="F:ATP binding"/>
    <property type="evidence" value="ECO:0007669"/>
    <property type="project" value="UniProtKB-KW"/>
</dbReference>
<name>A0A409YQZ2_9AGAR</name>
<comment type="similarity">
    <text evidence="1">Belongs to the DNA mismatch repair MutS family.</text>
</comment>
<dbReference type="GO" id="GO:0051026">
    <property type="term" value="P:chiasma assembly"/>
    <property type="evidence" value="ECO:0007669"/>
    <property type="project" value="TreeGrafter"/>
</dbReference>
<dbReference type="GO" id="GO:0030983">
    <property type="term" value="F:mismatched DNA binding"/>
    <property type="evidence" value="ECO:0007669"/>
    <property type="project" value="InterPro"/>
</dbReference>
<dbReference type="CDD" id="cd03281">
    <property type="entry name" value="ABC_MSH5_euk"/>
    <property type="match status" value="1"/>
</dbReference>
<dbReference type="SMART" id="SM00534">
    <property type="entry name" value="MUTSac"/>
    <property type="match status" value="1"/>
</dbReference>
<evidence type="ECO:0000256" key="1">
    <source>
        <dbReference type="ARBA" id="ARBA00006271"/>
    </source>
</evidence>
<keyword evidence="3" id="KW-0067">ATP-binding</keyword>
<dbReference type="Proteomes" id="UP000284842">
    <property type="component" value="Unassembled WGS sequence"/>
</dbReference>
<dbReference type="Gene3D" id="3.40.50.300">
    <property type="entry name" value="P-loop containing nucleotide triphosphate hydrolases"/>
    <property type="match status" value="1"/>
</dbReference>
<dbReference type="GO" id="GO:0140664">
    <property type="term" value="F:ATP-dependent DNA damage sensor activity"/>
    <property type="evidence" value="ECO:0007669"/>
    <property type="project" value="InterPro"/>
</dbReference>
<dbReference type="InterPro" id="IPR045076">
    <property type="entry name" value="MutS"/>
</dbReference>
<accession>A0A409YQZ2</accession>
<reference evidence="6 7" key="1">
    <citation type="journal article" date="2018" name="Evol. Lett.">
        <title>Horizontal gene cluster transfer increased hallucinogenic mushroom diversity.</title>
        <authorList>
            <person name="Reynolds H.T."/>
            <person name="Vijayakumar V."/>
            <person name="Gluck-Thaler E."/>
            <person name="Korotkin H.B."/>
            <person name="Matheny P.B."/>
            <person name="Slot J.C."/>
        </authorList>
    </citation>
    <scope>NUCLEOTIDE SEQUENCE [LARGE SCALE GENOMIC DNA]</scope>
    <source>
        <strain evidence="6 7">2629</strain>
    </source>
</reference>
<dbReference type="InterPro" id="IPR036187">
    <property type="entry name" value="DNA_mismatch_repair_MutS_sf"/>
</dbReference>
<dbReference type="SUPFAM" id="SSF52540">
    <property type="entry name" value="P-loop containing nucleoside triphosphate hydrolases"/>
    <property type="match status" value="1"/>
</dbReference>
<comment type="caution">
    <text evidence="6">The sequence shown here is derived from an EMBL/GenBank/DDBJ whole genome shotgun (WGS) entry which is preliminary data.</text>
</comment>
<gene>
    <name evidence="6" type="ORF">CVT24_008026</name>
</gene>
<dbReference type="InterPro" id="IPR000432">
    <property type="entry name" value="DNA_mismatch_repair_MutS_C"/>
</dbReference>
<dbReference type="PANTHER" id="PTHR11361">
    <property type="entry name" value="DNA MISMATCH REPAIR PROTEIN MUTS FAMILY MEMBER"/>
    <property type="match status" value="1"/>
</dbReference>
<dbReference type="Pfam" id="PF00488">
    <property type="entry name" value="MutS_V"/>
    <property type="match status" value="1"/>
</dbReference>
<dbReference type="EMBL" id="NHTK01000814">
    <property type="protein sequence ID" value="PPR05412.1"/>
    <property type="molecule type" value="Genomic_DNA"/>
</dbReference>
<proteinExistence type="inferred from homology"/>
<dbReference type="STRING" id="181874.A0A409YQZ2"/>
<protein>
    <recommendedName>
        <fullName evidence="5">DNA mismatch repair proteins mutS family domain-containing protein</fullName>
    </recommendedName>
</protein>
<keyword evidence="7" id="KW-1185">Reference proteome</keyword>
<evidence type="ECO:0000313" key="6">
    <source>
        <dbReference type="EMBL" id="PPR05412.1"/>
    </source>
</evidence>
<dbReference type="InParanoid" id="A0A409YQZ2"/>
<dbReference type="InterPro" id="IPR027417">
    <property type="entry name" value="P-loop_NTPase"/>
</dbReference>
<evidence type="ECO:0000256" key="2">
    <source>
        <dbReference type="ARBA" id="ARBA00022741"/>
    </source>
</evidence>
<dbReference type="AlphaFoldDB" id="A0A409YQZ2"/>
<sequence length="709" mass="78772">MTPVIEQVSPDVILTSSKSDDKIINLFNDHAEQTHTAFQIRPFKEFIASKGRERLLSLNKFTELQADEHSGPPSSENGTTSKSNGFSFNAEAFMHSRQRRTGDPTLRQWSASIRLANFAAVESANLCMSSVGALLDFIVRERALADFDDEGLVGLEIKDIQILALDQFMQINADALASGKLIESLDVPALKDMGVKIDWEESTNNDRVCVRPGIDEDLDNRKHVYHGIDSILSNVAQQISETVPPHFAVSLNVVYFPQLGYLISVPMMEEWRNEEGIQPLPGWSFQFASDAHVYFKSEQMQDLDTHIGDLHSTIIDRELELIQVLLEDLVACENDINKACETKYGAGEHHRHHGREASFCRNLLLFNPNYLLVVRHPLHEQIVDTFVANDVKLMGGLGLSSTVERPSDEGKWNSIALCTGANACGKSVYLKQVALIQIMAQSEKPYISSRSFVPAASANLGITDKIFTRVSTKESVSKAQSAFMIDLAQVSLALRNCTVRSIIILDEFGKDGAGLFCGVLRHLLNRGAVCPKVLVASHFHDIFNEGLLDPEQVPISFYHMQVMFTTNASEALESHSLSGLVASSVASVSELTHHMGIESRLVNPRSRITYLYKVAEGLSLHSHAIHCAETFGVPTRVVERARHVSSLLVKHEIGRLLDEDMTQEERQALEDAEAVCRRFLAWDLGANDAAYRAKYKLGQVLGDTMEDDQ</sequence>
<dbReference type="PANTHER" id="PTHR11361:SF20">
    <property type="entry name" value="MUTS PROTEIN HOMOLOG 5"/>
    <property type="match status" value="1"/>
</dbReference>
<feature type="domain" description="DNA mismatch repair proteins mutS family" evidence="5">
    <location>
        <begin position="413"/>
        <end position="646"/>
    </location>
</feature>
<dbReference type="GO" id="GO:0005634">
    <property type="term" value="C:nucleus"/>
    <property type="evidence" value="ECO:0007669"/>
    <property type="project" value="TreeGrafter"/>
</dbReference>
<organism evidence="6 7">
    <name type="scientific">Panaeolus cyanescens</name>
    <dbReference type="NCBI Taxonomy" id="181874"/>
    <lineage>
        <taxon>Eukaryota</taxon>
        <taxon>Fungi</taxon>
        <taxon>Dikarya</taxon>
        <taxon>Basidiomycota</taxon>
        <taxon>Agaricomycotina</taxon>
        <taxon>Agaricomycetes</taxon>
        <taxon>Agaricomycetidae</taxon>
        <taxon>Agaricales</taxon>
        <taxon>Agaricineae</taxon>
        <taxon>Galeropsidaceae</taxon>
        <taxon>Panaeolus</taxon>
    </lineage>
</organism>
<dbReference type="SUPFAM" id="SSF48334">
    <property type="entry name" value="DNA repair protein MutS, domain III"/>
    <property type="match status" value="1"/>
</dbReference>